<proteinExistence type="predicted"/>
<accession>A0A5N5DQ15</accession>
<feature type="compositionally biased region" description="Basic and acidic residues" evidence="1">
    <location>
        <begin position="69"/>
        <end position="88"/>
    </location>
</feature>
<organism evidence="2 3">
    <name type="scientific">Lasiodiplodia theobromae</name>
    <dbReference type="NCBI Taxonomy" id="45133"/>
    <lineage>
        <taxon>Eukaryota</taxon>
        <taxon>Fungi</taxon>
        <taxon>Dikarya</taxon>
        <taxon>Ascomycota</taxon>
        <taxon>Pezizomycotina</taxon>
        <taxon>Dothideomycetes</taxon>
        <taxon>Dothideomycetes incertae sedis</taxon>
        <taxon>Botryosphaeriales</taxon>
        <taxon>Botryosphaeriaceae</taxon>
        <taxon>Lasiodiplodia</taxon>
    </lineage>
</organism>
<feature type="compositionally biased region" description="Polar residues" evidence="1">
    <location>
        <begin position="147"/>
        <end position="169"/>
    </location>
</feature>
<evidence type="ECO:0000313" key="3">
    <source>
        <dbReference type="Proteomes" id="UP000325902"/>
    </source>
</evidence>
<evidence type="ECO:0000313" key="2">
    <source>
        <dbReference type="EMBL" id="KAB2579837.1"/>
    </source>
</evidence>
<evidence type="ECO:0000256" key="1">
    <source>
        <dbReference type="SAM" id="MobiDB-lite"/>
    </source>
</evidence>
<keyword evidence="3" id="KW-1185">Reference proteome</keyword>
<comment type="caution">
    <text evidence="2">The sequence shown here is derived from an EMBL/GenBank/DDBJ whole genome shotgun (WGS) entry which is preliminary data.</text>
</comment>
<reference evidence="2 3" key="1">
    <citation type="journal article" date="2019" name="Sci. Rep.">
        <title>A multi-omics analysis of the grapevine pathogen Lasiodiplodia theobromae reveals that temperature affects the expression of virulence- and pathogenicity-related genes.</title>
        <authorList>
            <person name="Felix C."/>
            <person name="Meneses R."/>
            <person name="Goncalves M.F.M."/>
            <person name="Tilleman L."/>
            <person name="Duarte A.S."/>
            <person name="Jorrin-Novo J.V."/>
            <person name="Van de Peer Y."/>
            <person name="Deforce D."/>
            <person name="Van Nieuwerburgh F."/>
            <person name="Esteves A.C."/>
            <person name="Alves A."/>
        </authorList>
    </citation>
    <scope>NUCLEOTIDE SEQUENCE [LARGE SCALE GENOMIC DNA]</scope>
    <source>
        <strain evidence="2 3">LA-SOL3</strain>
    </source>
</reference>
<feature type="region of interest" description="Disordered" evidence="1">
    <location>
        <begin position="1"/>
        <end position="169"/>
    </location>
</feature>
<dbReference type="Proteomes" id="UP000325902">
    <property type="component" value="Unassembled WGS sequence"/>
</dbReference>
<dbReference type="AlphaFoldDB" id="A0A5N5DQ15"/>
<gene>
    <name evidence="2" type="ORF">DBV05_g1432</name>
</gene>
<sequence length="169" mass="18427">MSFSSEPYKPTADEGDDDEDKELTQAIIKELEQAKRLSKKRKHGGDVDGTYRPSKTARVDEEDSEEYVEQPRTRKSSEESRKSKEPTGIKKTVTIEVASEPATKAAKSAETPASPAAKKTNVKSTDEKLGVKKVQRVTGKGRGARSGSPSPESGPTRSTTGYSLRNRQA</sequence>
<dbReference type="EMBL" id="VCHE01000005">
    <property type="protein sequence ID" value="KAB2579837.1"/>
    <property type="molecule type" value="Genomic_DNA"/>
</dbReference>
<protein>
    <submittedName>
        <fullName evidence="2">Uncharacterized protein</fullName>
    </submittedName>
</protein>
<name>A0A5N5DQ15_9PEZI</name>